<organism evidence="1 2">
    <name type="scientific">Vermiconidia calcicola</name>
    <dbReference type="NCBI Taxonomy" id="1690605"/>
    <lineage>
        <taxon>Eukaryota</taxon>
        <taxon>Fungi</taxon>
        <taxon>Dikarya</taxon>
        <taxon>Ascomycota</taxon>
        <taxon>Pezizomycotina</taxon>
        <taxon>Dothideomycetes</taxon>
        <taxon>Dothideomycetidae</taxon>
        <taxon>Mycosphaerellales</taxon>
        <taxon>Extremaceae</taxon>
        <taxon>Vermiconidia</taxon>
    </lineage>
</organism>
<sequence>MEPYRKPWRDLSTAAAPSWALLCRQAAGQKVTKFNGVWMTEDRARELRGKFPIHDLPYELRHRVLEFVADRSTIAVYLPGYYGAPTAIPLPRGVTQAGDKKLRLEAILVAIKQATLEIHSGPANEKLQKWLASLNFTPIVDSRLVSGFEAIHCLRFPYFSRYPHRSLLSSNPNNDIELMRRCKNLRQVQIEFVGSELWQKSVLKLRREYRFDRMRNLDALKTLVLKGPPGHAALVALAAWFRWEYAVQGRTDFSVKIVTGHGWE</sequence>
<comment type="caution">
    <text evidence="1">The sequence shown here is derived from an EMBL/GenBank/DDBJ whole genome shotgun (WGS) entry which is preliminary data.</text>
</comment>
<keyword evidence="2" id="KW-1185">Reference proteome</keyword>
<evidence type="ECO:0000313" key="1">
    <source>
        <dbReference type="EMBL" id="KAK3715590.1"/>
    </source>
</evidence>
<dbReference type="EMBL" id="JAUTXU010000048">
    <property type="protein sequence ID" value="KAK3715590.1"/>
    <property type="molecule type" value="Genomic_DNA"/>
</dbReference>
<evidence type="ECO:0000313" key="2">
    <source>
        <dbReference type="Proteomes" id="UP001281147"/>
    </source>
</evidence>
<dbReference type="Proteomes" id="UP001281147">
    <property type="component" value="Unassembled WGS sequence"/>
</dbReference>
<protein>
    <submittedName>
        <fullName evidence="1">Uncharacterized protein</fullName>
    </submittedName>
</protein>
<proteinExistence type="predicted"/>
<gene>
    <name evidence="1" type="ORF">LTR37_007078</name>
</gene>
<reference evidence="1" key="1">
    <citation type="submission" date="2023-07" db="EMBL/GenBank/DDBJ databases">
        <title>Black Yeasts Isolated from many extreme environments.</title>
        <authorList>
            <person name="Coleine C."/>
            <person name="Stajich J.E."/>
            <person name="Selbmann L."/>
        </authorList>
    </citation>
    <scope>NUCLEOTIDE SEQUENCE</scope>
    <source>
        <strain evidence="1">CCFEE 5714</strain>
    </source>
</reference>
<name>A0ACC3NG03_9PEZI</name>
<accession>A0ACC3NG03</accession>